<evidence type="ECO:0000256" key="1">
    <source>
        <dbReference type="ARBA" id="ARBA00003330"/>
    </source>
</evidence>
<dbReference type="InterPro" id="IPR036249">
    <property type="entry name" value="Thioredoxin-like_sf"/>
</dbReference>
<feature type="domain" description="Thioredoxin" evidence="12">
    <location>
        <begin position="43"/>
        <end position="213"/>
    </location>
</feature>
<comment type="caution">
    <text evidence="13">The sequence shown here is derived from an EMBL/GenBank/DDBJ whole genome shotgun (WGS) entry which is preliminary data.</text>
</comment>
<dbReference type="InterPro" id="IPR013766">
    <property type="entry name" value="Thioredoxin_domain"/>
</dbReference>
<dbReference type="GO" id="GO:0005737">
    <property type="term" value="C:cytoplasm"/>
    <property type="evidence" value="ECO:0007669"/>
    <property type="project" value="TreeGrafter"/>
</dbReference>
<evidence type="ECO:0000259" key="12">
    <source>
        <dbReference type="PROSITE" id="PS51352"/>
    </source>
</evidence>
<evidence type="ECO:0000256" key="7">
    <source>
        <dbReference type="ARBA" id="ARBA00023284"/>
    </source>
</evidence>
<dbReference type="SUPFAM" id="SSF52833">
    <property type="entry name" value="Thioredoxin-like"/>
    <property type="match status" value="1"/>
</dbReference>
<dbReference type="PROSITE" id="PS51352">
    <property type="entry name" value="THIOREDOXIN_2"/>
    <property type="match status" value="1"/>
</dbReference>
<name>A0A839S9I4_9SPHI</name>
<dbReference type="RefSeq" id="WP_221199385.1">
    <property type="nucleotide sequence ID" value="NZ_JACHWX010000001.1"/>
</dbReference>
<evidence type="ECO:0000313" key="13">
    <source>
        <dbReference type="EMBL" id="MBB3054022.1"/>
    </source>
</evidence>
<dbReference type="AlphaFoldDB" id="A0A839S9I4"/>
<evidence type="ECO:0000256" key="9">
    <source>
        <dbReference type="ARBA" id="ARBA00038489"/>
    </source>
</evidence>
<dbReference type="Gene3D" id="3.40.30.10">
    <property type="entry name" value="Glutaredoxin"/>
    <property type="match status" value="1"/>
</dbReference>
<evidence type="ECO:0000256" key="3">
    <source>
        <dbReference type="ARBA" id="ARBA00022559"/>
    </source>
</evidence>
<dbReference type="GO" id="GO:0045454">
    <property type="term" value="P:cell redox homeostasis"/>
    <property type="evidence" value="ECO:0007669"/>
    <property type="project" value="TreeGrafter"/>
</dbReference>
<evidence type="ECO:0000313" key="14">
    <source>
        <dbReference type="Proteomes" id="UP000539265"/>
    </source>
</evidence>
<comment type="function">
    <text evidence="1">Thiol-specific peroxidase that catalyzes the reduction of hydrogen peroxide and organic hydroperoxides to water and alcohols, respectively. Plays a role in cell protection against oxidative stress by detoxifying peroxides and as sensor of hydrogen peroxide-mediated signaling events.</text>
</comment>
<evidence type="ECO:0000256" key="5">
    <source>
        <dbReference type="ARBA" id="ARBA00023002"/>
    </source>
</evidence>
<dbReference type="Proteomes" id="UP000539265">
    <property type="component" value="Unassembled WGS sequence"/>
</dbReference>
<organism evidence="13 14">
    <name type="scientific">Mucilaginibacter gotjawali</name>
    <dbReference type="NCBI Taxonomy" id="1550579"/>
    <lineage>
        <taxon>Bacteria</taxon>
        <taxon>Pseudomonadati</taxon>
        <taxon>Bacteroidota</taxon>
        <taxon>Sphingobacteriia</taxon>
        <taxon>Sphingobacteriales</taxon>
        <taxon>Sphingobacteriaceae</taxon>
        <taxon>Mucilaginibacter</taxon>
    </lineage>
</organism>
<dbReference type="GO" id="GO:0008379">
    <property type="term" value="F:thioredoxin peroxidase activity"/>
    <property type="evidence" value="ECO:0007669"/>
    <property type="project" value="TreeGrafter"/>
</dbReference>
<keyword evidence="7" id="KW-0676">Redox-active center</keyword>
<evidence type="ECO:0000256" key="6">
    <source>
        <dbReference type="ARBA" id="ARBA00023157"/>
    </source>
</evidence>
<keyword evidence="14" id="KW-1185">Reference proteome</keyword>
<dbReference type="InterPro" id="IPR000866">
    <property type="entry name" value="AhpC/TSA"/>
</dbReference>
<gene>
    <name evidence="13" type="ORF">FHS11_000426</name>
</gene>
<sequence length="213" mass="22473">MESSFINKSKQSAMFKKYYCLSILIFSLSLLVTRSGFAQPAALSKGDAAPAFTTQASLAGTAFNFSLKDALAKGPVVVYFYPSAYTGGCDAEAHAFAELKDKFTAAGATIIGVSADDIQRLNKFSSDPNYCAGKFPVASDADGKIAASYGLTMSPGKLGFKDVLGQDLNHGFIPRTTFVIGKDGKIVAVFSSNTDHISPTDHVDKSLAIVKGL</sequence>
<dbReference type="GO" id="GO:0034599">
    <property type="term" value="P:cellular response to oxidative stress"/>
    <property type="evidence" value="ECO:0007669"/>
    <property type="project" value="TreeGrafter"/>
</dbReference>
<dbReference type="PANTHER" id="PTHR42801">
    <property type="entry name" value="THIOREDOXIN-DEPENDENT PEROXIDE REDUCTASE"/>
    <property type="match status" value="1"/>
</dbReference>
<dbReference type="EMBL" id="JACHWX010000001">
    <property type="protein sequence ID" value="MBB3054022.1"/>
    <property type="molecule type" value="Genomic_DNA"/>
</dbReference>
<dbReference type="InterPro" id="IPR050924">
    <property type="entry name" value="Peroxiredoxin_BCP/PrxQ"/>
</dbReference>
<dbReference type="Pfam" id="PF00578">
    <property type="entry name" value="AhpC-TSA"/>
    <property type="match status" value="1"/>
</dbReference>
<evidence type="ECO:0000256" key="2">
    <source>
        <dbReference type="ARBA" id="ARBA00013017"/>
    </source>
</evidence>
<proteinExistence type="inferred from homology"/>
<keyword evidence="6" id="KW-1015">Disulfide bond</keyword>
<comment type="similarity">
    <text evidence="9">Belongs to the peroxiredoxin family. BCP/PrxQ subfamily.</text>
</comment>
<evidence type="ECO:0000256" key="8">
    <source>
        <dbReference type="ARBA" id="ARBA00032824"/>
    </source>
</evidence>
<keyword evidence="5" id="KW-0560">Oxidoreductase</keyword>
<protein>
    <recommendedName>
        <fullName evidence="2">thioredoxin-dependent peroxiredoxin</fullName>
        <ecNumber evidence="2">1.11.1.24</ecNumber>
    </recommendedName>
    <alternativeName>
        <fullName evidence="8">Thioredoxin peroxidase</fullName>
    </alternativeName>
    <alternativeName>
        <fullName evidence="10">Thioredoxin-dependent peroxiredoxin Bcp</fullName>
    </alternativeName>
</protein>
<evidence type="ECO:0000256" key="4">
    <source>
        <dbReference type="ARBA" id="ARBA00022862"/>
    </source>
</evidence>
<reference evidence="13" key="1">
    <citation type="submission" date="2020-08" db="EMBL/GenBank/DDBJ databases">
        <title>Genomic Encyclopedia of Type Strains, Phase III (KMG-III): the genomes of soil and plant-associated and newly described type strains.</title>
        <authorList>
            <person name="Whitman W."/>
        </authorList>
    </citation>
    <scope>NUCLEOTIDE SEQUENCE [LARGE SCALE GENOMIC DNA]</scope>
    <source>
        <strain evidence="13">CECT 8628</strain>
    </source>
</reference>
<evidence type="ECO:0000256" key="11">
    <source>
        <dbReference type="ARBA" id="ARBA00049091"/>
    </source>
</evidence>
<dbReference type="EC" id="1.11.1.24" evidence="2"/>
<accession>A0A839S9I4</accession>
<keyword evidence="3" id="KW-0575">Peroxidase</keyword>
<dbReference type="PANTHER" id="PTHR42801:SF8">
    <property type="entry name" value="PEROXIREDOXIN RV1608C-RELATED"/>
    <property type="match status" value="1"/>
</dbReference>
<comment type="catalytic activity">
    <reaction evidence="11">
        <text>a hydroperoxide + [thioredoxin]-dithiol = an alcohol + [thioredoxin]-disulfide + H2O</text>
        <dbReference type="Rhea" id="RHEA:62620"/>
        <dbReference type="Rhea" id="RHEA-COMP:10698"/>
        <dbReference type="Rhea" id="RHEA-COMP:10700"/>
        <dbReference type="ChEBI" id="CHEBI:15377"/>
        <dbReference type="ChEBI" id="CHEBI:29950"/>
        <dbReference type="ChEBI" id="CHEBI:30879"/>
        <dbReference type="ChEBI" id="CHEBI:35924"/>
        <dbReference type="ChEBI" id="CHEBI:50058"/>
        <dbReference type="EC" id="1.11.1.24"/>
    </reaction>
</comment>
<keyword evidence="4" id="KW-0049">Antioxidant</keyword>
<dbReference type="CDD" id="cd03017">
    <property type="entry name" value="PRX_BCP"/>
    <property type="match status" value="1"/>
</dbReference>
<evidence type="ECO:0000256" key="10">
    <source>
        <dbReference type="ARBA" id="ARBA00042639"/>
    </source>
</evidence>